<dbReference type="RefSeq" id="WP_279449091.1">
    <property type="nucleotide sequence ID" value="NZ_JAZBJM010000003.1"/>
</dbReference>
<evidence type="ECO:0000313" key="2">
    <source>
        <dbReference type="EMBL" id="MEM0572878.1"/>
    </source>
</evidence>
<protein>
    <recommendedName>
        <fullName evidence="5">Addiction module protein</fullName>
    </recommendedName>
</protein>
<organism evidence="1 3">
    <name type="scientific">Aequorivita flava</name>
    <dbReference type="NCBI Taxonomy" id="3114371"/>
    <lineage>
        <taxon>Bacteria</taxon>
        <taxon>Pseudomonadati</taxon>
        <taxon>Bacteroidota</taxon>
        <taxon>Flavobacteriia</taxon>
        <taxon>Flavobacteriales</taxon>
        <taxon>Flavobacteriaceae</taxon>
        <taxon>Aequorivita</taxon>
    </lineage>
</organism>
<reference evidence="1 4" key="1">
    <citation type="submission" date="2024-01" db="EMBL/GenBank/DDBJ databases">
        <title>Aequorivita flavus sp. nov., isolated from deep-sea sediment.</title>
        <authorList>
            <person name="Chen X."/>
        </authorList>
    </citation>
    <scope>NUCLEOTIDE SEQUENCE</scope>
    <source>
        <strain evidence="1">MCCC 1A16923</strain>
        <strain evidence="2 4">MCCC 1A16935</strain>
    </source>
</reference>
<dbReference type="EMBL" id="JBANCF010000003">
    <property type="protein sequence ID" value="MEM0572878.1"/>
    <property type="molecule type" value="Genomic_DNA"/>
</dbReference>
<evidence type="ECO:0000313" key="1">
    <source>
        <dbReference type="EMBL" id="MEM0518190.1"/>
    </source>
</evidence>
<dbReference type="EMBL" id="JAZBJM010000003">
    <property type="protein sequence ID" value="MEM0518190.1"/>
    <property type="molecule type" value="Genomic_DNA"/>
</dbReference>
<evidence type="ECO:0000313" key="3">
    <source>
        <dbReference type="Proteomes" id="UP001388259"/>
    </source>
</evidence>
<name>A0AB35YQV6_9FLAO</name>
<dbReference type="AlphaFoldDB" id="A0AB35YQV6"/>
<keyword evidence="4" id="KW-1185">Reference proteome</keyword>
<evidence type="ECO:0000313" key="4">
    <source>
        <dbReference type="Proteomes" id="UP001390963"/>
    </source>
</evidence>
<comment type="caution">
    <text evidence="1">The sequence shown here is derived from an EMBL/GenBank/DDBJ whole genome shotgun (WGS) entry which is preliminary data.</text>
</comment>
<gene>
    <name evidence="2" type="ORF">VZD24_05070</name>
    <name evidence="1" type="ORF">VZD85_07500</name>
</gene>
<evidence type="ECO:0008006" key="5">
    <source>
        <dbReference type="Google" id="ProtNLM"/>
    </source>
</evidence>
<sequence length="79" mass="9331">MDVKAKKLDLIEWLLHLKDEATIEKMCKLKESIDGDWYDELPDTAKASIEKGRQDYKEGKIFTSQEVNQRIKNKFPFLK</sequence>
<proteinExistence type="predicted"/>
<dbReference type="Proteomes" id="UP001388259">
    <property type="component" value="Unassembled WGS sequence"/>
</dbReference>
<dbReference type="Proteomes" id="UP001390963">
    <property type="component" value="Unassembled WGS sequence"/>
</dbReference>
<accession>A0AB35YQV6</accession>